<dbReference type="AlphaFoldDB" id="A0A916VF88"/>
<name>A0A916VF88_9FIRM</name>
<organism evidence="1 2">
    <name type="scientific">Anaerostipes butyraticus</name>
    <dbReference type="NCBI Taxonomy" id="645466"/>
    <lineage>
        <taxon>Bacteria</taxon>
        <taxon>Bacillati</taxon>
        <taxon>Bacillota</taxon>
        <taxon>Clostridia</taxon>
        <taxon>Lachnospirales</taxon>
        <taxon>Lachnospiraceae</taxon>
        <taxon>Anaerostipes</taxon>
    </lineage>
</organism>
<evidence type="ECO:0000313" key="2">
    <source>
        <dbReference type="Proteomes" id="UP000613208"/>
    </source>
</evidence>
<evidence type="ECO:0000313" key="1">
    <source>
        <dbReference type="EMBL" id="GFO86557.1"/>
    </source>
</evidence>
<protein>
    <recommendedName>
        <fullName evidence="3">Prophage pi2 protein 38</fullName>
    </recommendedName>
</protein>
<dbReference type="Proteomes" id="UP000613208">
    <property type="component" value="Unassembled WGS sequence"/>
</dbReference>
<dbReference type="EMBL" id="BLYI01000067">
    <property type="protein sequence ID" value="GFO86557.1"/>
    <property type="molecule type" value="Genomic_DNA"/>
</dbReference>
<dbReference type="RefSeq" id="WP_201312203.1">
    <property type="nucleotide sequence ID" value="NZ_BLYI01000067.1"/>
</dbReference>
<accession>A0A916VF88</accession>
<keyword evidence="2" id="KW-1185">Reference proteome</keyword>
<gene>
    <name evidence="1" type="ORF">ANBU17_29040</name>
</gene>
<comment type="caution">
    <text evidence="1">The sequence shown here is derived from an EMBL/GenBank/DDBJ whole genome shotgun (WGS) entry which is preliminary data.</text>
</comment>
<proteinExistence type="predicted"/>
<evidence type="ECO:0008006" key="3">
    <source>
        <dbReference type="Google" id="ProtNLM"/>
    </source>
</evidence>
<sequence>MTAQEIYEGLKSLGYPVAYSHFAEGDVPQPPYIVYSFSGTDNFSADGIVYHQITEVDIELYTMKKDLEAEGKIENWMTENELFYEKSEYYIESERMLQVNFETEV</sequence>
<reference evidence="1" key="1">
    <citation type="submission" date="2020-06" db="EMBL/GenBank/DDBJ databases">
        <title>Characterization of fructooligosaccharide metabolism and fructooligosaccharide-degrading enzymes in human commensal butyrate producers.</title>
        <authorList>
            <person name="Tanno H."/>
            <person name="Fujii T."/>
            <person name="Hirano K."/>
            <person name="Maeno S."/>
            <person name="Tonozuka T."/>
            <person name="Sakamoto M."/>
            <person name="Ohkuma M."/>
            <person name="Tochio T."/>
            <person name="Endo A."/>
        </authorList>
    </citation>
    <scope>NUCLEOTIDE SEQUENCE</scope>
    <source>
        <strain evidence="1">JCM 17466</strain>
    </source>
</reference>